<evidence type="ECO:0008006" key="3">
    <source>
        <dbReference type="Google" id="ProtNLM"/>
    </source>
</evidence>
<dbReference type="CDD" id="cd12952">
    <property type="entry name" value="MMP_ACEL2062"/>
    <property type="match status" value="1"/>
</dbReference>
<dbReference type="RefSeq" id="WP_166396996.1">
    <property type="nucleotide sequence ID" value="NZ_CP045121.1"/>
</dbReference>
<evidence type="ECO:0000313" key="1">
    <source>
        <dbReference type="EMBL" id="QIN79332.1"/>
    </source>
</evidence>
<organism evidence="1 2">
    <name type="scientific">Rubrobacter marinus</name>
    <dbReference type="NCBI Taxonomy" id="2653852"/>
    <lineage>
        <taxon>Bacteria</taxon>
        <taxon>Bacillati</taxon>
        <taxon>Actinomycetota</taxon>
        <taxon>Rubrobacteria</taxon>
        <taxon>Rubrobacterales</taxon>
        <taxon>Rubrobacteraceae</taxon>
        <taxon>Rubrobacter</taxon>
    </lineage>
</organism>
<dbReference type="EMBL" id="CP045121">
    <property type="protein sequence ID" value="QIN79332.1"/>
    <property type="molecule type" value="Genomic_DNA"/>
</dbReference>
<keyword evidence="2" id="KW-1185">Reference proteome</keyword>
<dbReference type="Proteomes" id="UP000502706">
    <property type="component" value="Chromosome"/>
</dbReference>
<proteinExistence type="predicted"/>
<dbReference type="Gene3D" id="3.30.2010.20">
    <property type="match status" value="1"/>
</dbReference>
<dbReference type="Pfam" id="PF06262">
    <property type="entry name" value="Zincin_1"/>
    <property type="match status" value="1"/>
</dbReference>
<sequence length="125" mass="14443">MLACTITRVNEREFDELVERALDGVPPELSQYLENVVIVVEDWPEEYMLTEGEDDTLYGLYEGVPITERGSNYYGLPDKISIFRGPLERDFPPENLEEEIRVTVVHEIAHYFGFDEARISELGWG</sequence>
<name>A0A6G8PYQ4_9ACTN</name>
<dbReference type="AlphaFoldDB" id="A0A6G8PYQ4"/>
<dbReference type="InterPro" id="IPR010428">
    <property type="entry name" value="Zincin_1"/>
</dbReference>
<protein>
    <recommendedName>
        <fullName evidence="3">Metallopeptidase family protein</fullName>
    </recommendedName>
</protein>
<gene>
    <name evidence="1" type="ORF">GBA65_13350</name>
</gene>
<dbReference type="InterPro" id="IPR038555">
    <property type="entry name" value="Zincin_1_sf"/>
</dbReference>
<accession>A0A6G8PYQ4</accession>
<evidence type="ECO:0000313" key="2">
    <source>
        <dbReference type="Proteomes" id="UP000502706"/>
    </source>
</evidence>
<dbReference type="SUPFAM" id="SSF55486">
    <property type="entry name" value="Metalloproteases ('zincins'), catalytic domain"/>
    <property type="match status" value="1"/>
</dbReference>
<reference evidence="1 2" key="1">
    <citation type="submission" date="2019-10" db="EMBL/GenBank/DDBJ databases">
        <title>Rubrobacter sp nov SCSIO 52915 isolated from a deep-sea sediment in the South China Sea.</title>
        <authorList>
            <person name="Chen R.W."/>
        </authorList>
    </citation>
    <scope>NUCLEOTIDE SEQUENCE [LARGE SCALE GENOMIC DNA]</scope>
    <source>
        <strain evidence="1 2">SCSIO 52915</strain>
    </source>
</reference>
<dbReference type="KEGG" id="rmar:GBA65_13350"/>